<comment type="caution">
    <text evidence="1">The sequence shown here is derived from an EMBL/GenBank/DDBJ whole genome shotgun (WGS) entry which is preliminary data.</text>
</comment>
<evidence type="ECO:0000313" key="1">
    <source>
        <dbReference type="EMBL" id="KAF6155516.1"/>
    </source>
</evidence>
<protein>
    <submittedName>
        <fullName evidence="1">Uncharacterized protein</fullName>
    </submittedName>
</protein>
<sequence length="73" mass="7871">MAAPTTLITFSSLGHLQQHPLTSAPTTLVTFSSLGHLQQHPLTCKSWAFKSGLVAIVLLPVIVKHTSIRPIET</sequence>
<keyword evidence="2" id="KW-1185">Reference proteome</keyword>
<evidence type="ECO:0000313" key="2">
    <source>
        <dbReference type="Proteomes" id="UP000541444"/>
    </source>
</evidence>
<gene>
    <name evidence="1" type="ORF">GIB67_017871</name>
</gene>
<dbReference type="AlphaFoldDB" id="A0A7J7MKW0"/>
<dbReference type="Proteomes" id="UP000541444">
    <property type="component" value="Unassembled WGS sequence"/>
</dbReference>
<dbReference type="EMBL" id="JACGCM010001420">
    <property type="protein sequence ID" value="KAF6155516.1"/>
    <property type="molecule type" value="Genomic_DNA"/>
</dbReference>
<proteinExistence type="predicted"/>
<organism evidence="1 2">
    <name type="scientific">Kingdonia uniflora</name>
    <dbReference type="NCBI Taxonomy" id="39325"/>
    <lineage>
        <taxon>Eukaryota</taxon>
        <taxon>Viridiplantae</taxon>
        <taxon>Streptophyta</taxon>
        <taxon>Embryophyta</taxon>
        <taxon>Tracheophyta</taxon>
        <taxon>Spermatophyta</taxon>
        <taxon>Magnoliopsida</taxon>
        <taxon>Ranunculales</taxon>
        <taxon>Circaeasteraceae</taxon>
        <taxon>Kingdonia</taxon>
    </lineage>
</organism>
<name>A0A7J7MKW0_9MAGN</name>
<reference evidence="1 2" key="1">
    <citation type="journal article" date="2020" name="IScience">
        <title>Genome Sequencing of the Endangered Kingdonia uniflora (Circaeasteraceae, Ranunculales) Reveals Potential Mechanisms of Evolutionary Specialization.</title>
        <authorList>
            <person name="Sun Y."/>
            <person name="Deng T."/>
            <person name="Zhang A."/>
            <person name="Moore M.J."/>
            <person name="Landis J.B."/>
            <person name="Lin N."/>
            <person name="Zhang H."/>
            <person name="Zhang X."/>
            <person name="Huang J."/>
            <person name="Zhang X."/>
            <person name="Sun H."/>
            <person name="Wang H."/>
        </authorList>
    </citation>
    <scope>NUCLEOTIDE SEQUENCE [LARGE SCALE GENOMIC DNA]</scope>
    <source>
        <strain evidence="1">TB1705</strain>
        <tissue evidence="1">Leaf</tissue>
    </source>
</reference>
<accession>A0A7J7MKW0</accession>